<dbReference type="InterPro" id="IPR030411">
    <property type="entry name" value="Sp140_Bromo"/>
</dbReference>
<feature type="region of interest" description="Disordered" evidence="9">
    <location>
        <begin position="330"/>
        <end position="381"/>
    </location>
</feature>
<dbReference type="Ensembl" id="ENSMMST00000013685.1">
    <property type="protein sequence ID" value="ENSMMSP00000012378.1"/>
    <property type="gene ID" value="ENSMMSG00000009514.1"/>
</dbReference>
<feature type="region of interest" description="Disordered" evidence="9">
    <location>
        <begin position="248"/>
        <end position="287"/>
    </location>
</feature>
<dbReference type="PROSITE" id="PS50014">
    <property type="entry name" value="BROMODOMAIN_2"/>
    <property type="match status" value="1"/>
</dbReference>
<dbReference type="CDD" id="cd15626">
    <property type="entry name" value="PHD_SP110_140"/>
    <property type="match status" value="1"/>
</dbReference>
<evidence type="ECO:0000256" key="9">
    <source>
        <dbReference type="SAM" id="MobiDB-lite"/>
    </source>
</evidence>
<dbReference type="GO" id="GO:0003677">
    <property type="term" value="F:DNA binding"/>
    <property type="evidence" value="ECO:0007669"/>
    <property type="project" value="UniProtKB-KW"/>
</dbReference>
<sequence length="806" mass="92891">MTKDRCHTRGADRWADFLVTVPGKDGGSENLSKSDLGLAPWSKKKMASAGSPSNCRMITGENPEEQLCYEFIFRLFKENKVEIANAIPKPFPFLMGLRDRGFISETMYEHFQEACRNLVPVERVVYEVLSELEKKFDKPVLEALFSKVNLKAYPDLLQICNSFQNVIRDNFYYQATDEGETKEMLNSQLNREQVSLEHSPLQTNSVRGFEGMPRLLPYNRQENSNAWDEEWPQEALSFSPRCVPVSSKHKSLQRTSKGNSEEMPKLQPVTRDAKAPEVLREGEPEEVLSLRPAEGEEDNNACCVICEEEEPQEAPSSPPRCEPVFCDPEASQMTDKEEEELPSQPVCDGEEGSGTCLEMCDEEETQESLSSPPKSGPGTELPMFGNQCPCVMCFSKDVPRGPEGRTESMQAGDVIDTVDLGNNSTVRKLKRRRKKKKGHSWTRIKAKWRNKHRKALDNSKAAGQPAPSGKKVKMRLQDPAKIRRKKRGRPRLHFPHNDRAPQRRAKSRRKRKYRYESVNFHSQIIPVTCGKVKGKLHKKKLKDGVWVKCIQSENGDWFTPREFEIRGGHERSKNWKMSVRCGGRPLRWLMERKLLHNPPRKYGRRRKKRGPKSHDHTLDNLCLGNSDVCETCRNGGKLFCCDTCSRSFHEDCHIPPVETEKSPWSCTFCRMKESSGNQQGLRESEVLARPMQPEEQLKCEFLLLKVYCHSESTFFARIPYYYYIKEASKNLKEPMWLDKIKKRLNEQGYSHVEGFVQDMRLIFQNHRASYKFNDFGQMGLRLEAEFEKNFKEVFALQETNEDSSPE</sequence>
<dbReference type="InterPro" id="IPR000770">
    <property type="entry name" value="SAND_dom"/>
</dbReference>
<dbReference type="GO" id="GO:0006952">
    <property type="term" value="P:defense response"/>
    <property type="evidence" value="ECO:0007669"/>
    <property type="project" value="UniProtKB-ARBA"/>
</dbReference>
<dbReference type="GO" id="GO:0001650">
    <property type="term" value="C:fibrillar center"/>
    <property type="evidence" value="ECO:0007669"/>
    <property type="project" value="Ensembl"/>
</dbReference>
<evidence type="ECO:0000259" key="13">
    <source>
        <dbReference type="PROSITE" id="PS51414"/>
    </source>
</evidence>
<dbReference type="InterPro" id="IPR043563">
    <property type="entry name" value="Sp110/Sp140/Sp140L-like"/>
</dbReference>
<dbReference type="InterPro" id="IPR004865">
    <property type="entry name" value="HSR_dom"/>
</dbReference>
<dbReference type="Gene3D" id="3.30.40.10">
    <property type="entry name" value="Zinc/RING finger domain, C3HC4 (zinc finger)"/>
    <property type="match status" value="1"/>
</dbReference>
<keyword evidence="15" id="KW-1185">Reference proteome</keyword>
<evidence type="ECO:0000256" key="6">
    <source>
        <dbReference type="ARBA" id="ARBA00023125"/>
    </source>
</evidence>
<feature type="domain" description="HSR" evidence="13">
    <location>
        <begin position="52"/>
        <end position="168"/>
    </location>
</feature>
<dbReference type="GO" id="GO:0008270">
    <property type="term" value="F:zinc ion binding"/>
    <property type="evidence" value="ECO:0007669"/>
    <property type="project" value="UniProtKB-KW"/>
</dbReference>
<evidence type="ECO:0000256" key="1">
    <source>
        <dbReference type="ARBA" id="ARBA00022553"/>
    </source>
</evidence>
<dbReference type="InterPro" id="IPR010919">
    <property type="entry name" value="SAND-like_dom_sf"/>
</dbReference>
<evidence type="ECO:0000256" key="4">
    <source>
        <dbReference type="ARBA" id="ARBA00022833"/>
    </source>
</evidence>
<keyword evidence="6" id="KW-0238">DNA-binding</keyword>
<feature type="compositionally biased region" description="Basic and acidic residues" evidence="9">
    <location>
        <begin position="271"/>
        <end position="282"/>
    </location>
</feature>
<dbReference type="SUPFAM" id="SSF57903">
    <property type="entry name" value="FYVE/PHD zinc finger"/>
    <property type="match status" value="1"/>
</dbReference>
<keyword evidence="3 8" id="KW-0863">Zinc-finger</keyword>
<dbReference type="InterPro" id="IPR001965">
    <property type="entry name" value="Znf_PHD"/>
</dbReference>
<dbReference type="PANTHER" id="PTHR46386:SF8">
    <property type="entry name" value="NUCLEAR BODY PROTEIN SP140"/>
    <property type="match status" value="1"/>
</dbReference>
<dbReference type="InterPro" id="IPR001487">
    <property type="entry name" value="Bromodomain"/>
</dbReference>
<dbReference type="FunFam" id="1.20.920.10:FF:000028">
    <property type="entry name" value="Nuclear autoantigen Sp-100"/>
    <property type="match status" value="1"/>
</dbReference>
<evidence type="ECO:0000256" key="5">
    <source>
        <dbReference type="ARBA" id="ARBA00023117"/>
    </source>
</evidence>
<dbReference type="SMART" id="SM00297">
    <property type="entry name" value="BROMO"/>
    <property type="match status" value="1"/>
</dbReference>
<dbReference type="InterPro" id="IPR019786">
    <property type="entry name" value="Zinc_finger_PHD-type_CS"/>
</dbReference>
<dbReference type="PANTHER" id="PTHR46386">
    <property type="entry name" value="NUCLEAR BODY PROTEIN SP140"/>
    <property type="match status" value="1"/>
</dbReference>
<dbReference type="InterPro" id="IPR019787">
    <property type="entry name" value="Znf_PHD-finger"/>
</dbReference>
<accession>A0A8C6DCW6</accession>
<dbReference type="PROSITE" id="PS50864">
    <property type="entry name" value="SAND"/>
    <property type="match status" value="1"/>
</dbReference>
<protein>
    <submittedName>
        <fullName evidence="14">SP140 nuclear body protein</fullName>
    </submittedName>
</protein>
<dbReference type="Gene3D" id="3.10.390.10">
    <property type="entry name" value="SAND domain-like"/>
    <property type="match status" value="1"/>
</dbReference>
<dbReference type="FunFam" id="3.30.40.10:FF:000294">
    <property type="entry name" value="Nuclear autoantigen Sp-100"/>
    <property type="match status" value="1"/>
</dbReference>
<proteinExistence type="predicted"/>
<dbReference type="Pfam" id="PF01342">
    <property type="entry name" value="SAND"/>
    <property type="match status" value="1"/>
</dbReference>
<keyword evidence="1" id="KW-0597">Phosphoprotein</keyword>
<dbReference type="SUPFAM" id="SSF63763">
    <property type="entry name" value="SAND domain-like"/>
    <property type="match status" value="1"/>
</dbReference>
<keyword evidence="4" id="KW-0862">Zinc</keyword>
<dbReference type="PROSITE" id="PS50016">
    <property type="entry name" value="ZF_PHD_2"/>
    <property type="match status" value="1"/>
</dbReference>
<dbReference type="InterPro" id="IPR013083">
    <property type="entry name" value="Znf_RING/FYVE/PHD"/>
</dbReference>
<feature type="compositionally biased region" description="Basic residues" evidence="9">
    <location>
        <begin position="502"/>
        <end position="513"/>
    </location>
</feature>
<dbReference type="GO" id="GO:0000981">
    <property type="term" value="F:DNA-binding transcription factor activity, RNA polymerase II-specific"/>
    <property type="evidence" value="ECO:0007669"/>
    <property type="project" value="TreeGrafter"/>
</dbReference>
<evidence type="ECO:0000256" key="3">
    <source>
        <dbReference type="ARBA" id="ARBA00022771"/>
    </source>
</evidence>
<reference evidence="14" key="2">
    <citation type="submission" date="2025-09" db="UniProtKB">
        <authorList>
            <consortium name="Ensembl"/>
        </authorList>
    </citation>
    <scope>IDENTIFICATION</scope>
</reference>
<evidence type="ECO:0000259" key="11">
    <source>
        <dbReference type="PROSITE" id="PS50016"/>
    </source>
</evidence>
<dbReference type="PROSITE" id="PS51414">
    <property type="entry name" value="HSR"/>
    <property type="match status" value="1"/>
</dbReference>
<dbReference type="Pfam" id="PF00628">
    <property type="entry name" value="PHD"/>
    <property type="match status" value="1"/>
</dbReference>
<dbReference type="SMART" id="SM00258">
    <property type="entry name" value="SAND"/>
    <property type="match status" value="1"/>
</dbReference>
<dbReference type="Pfam" id="PF00439">
    <property type="entry name" value="Bromodomain"/>
    <property type="match status" value="1"/>
</dbReference>
<feature type="domain" description="PHD-type" evidence="11">
    <location>
        <begin position="626"/>
        <end position="672"/>
    </location>
</feature>
<dbReference type="SMART" id="SM00249">
    <property type="entry name" value="PHD"/>
    <property type="match status" value="1"/>
</dbReference>
<feature type="region of interest" description="Disordered" evidence="9">
    <location>
        <begin position="451"/>
        <end position="513"/>
    </location>
</feature>
<reference evidence="14" key="1">
    <citation type="submission" date="2025-08" db="UniProtKB">
        <authorList>
            <consortium name="Ensembl"/>
        </authorList>
    </citation>
    <scope>IDENTIFICATION</scope>
</reference>
<name>A0A8C6DCW6_MOSMO</name>
<feature type="domain" description="Bromo" evidence="10">
    <location>
        <begin position="707"/>
        <end position="765"/>
    </location>
</feature>
<dbReference type="FunFam" id="3.10.390.10:FF:000005">
    <property type="entry name" value="SP140 nuclear body protein"/>
    <property type="match status" value="1"/>
</dbReference>
<evidence type="ECO:0000256" key="8">
    <source>
        <dbReference type="PROSITE-ProRule" id="PRU00146"/>
    </source>
</evidence>
<organism evidence="14 15">
    <name type="scientific">Moschus moschiferus</name>
    <name type="common">Siberian musk deer</name>
    <name type="synonym">Moschus sibiricus</name>
    <dbReference type="NCBI Taxonomy" id="68415"/>
    <lineage>
        <taxon>Eukaryota</taxon>
        <taxon>Metazoa</taxon>
        <taxon>Chordata</taxon>
        <taxon>Craniata</taxon>
        <taxon>Vertebrata</taxon>
        <taxon>Euteleostomi</taxon>
        <taxon>Mammalia</taxon>
        <taxon>Eutheria</taxon>
        <taxon>Laurasiatheria</taxon>
        <taxon>Artiodactyla</taxon>
        <taxon>Ruminantia</taxon>
        <taxon>Pecora</taxon>
        <taxon>Moschidae</taxon>
        <taxon>Moschus</taxon>
    </lineage>
</organism>
<dbReference type="CDD" id="cd05501">
    <property type="entry name" value="Bromo_SP100C_like"/>
    <property type="match status" value="1"/>
</dbReference>
<gene>
    <name evidence="14" type="primary">SP140</name>
</gene>
<dbReference type="PROSITE" id="PS01359">
    <property type="entry name" value="ZF_PHD_1"/>
    <property type="match status" value="1"/>
</dbReference>
<feature type="domain" description="SAND" evidence="12">
    <location>
        <begin position="515"/>
        <end position="596"/>
    </location>
</feature>
<dbReference type="Pfam" id="PF03172">
    <property type="entry name" value="HSR"/>
    <property type="match status" value="1"/>
</dbReference>
<dbReference type="InterPro" id="IPR011011">
    <property type="entry name" value="Znf_FYVE_PHD"/>
</dbReference>
<keyword evidence="2" id="KW-0479">Metal-binding</keyword>
<dbReference type="AlphaFoldDB" id="A0A8C6DCW6"/>
<evidence type="ECO:0000259" key="12">
    <source>
        <dbReference type="PROSITE" id="PS50864"/>
    </source>
</evidence>
<dbReference type="Proteomes" id="UP000694544">
    <property type="component" value="Unplaced"/>
</dbReference>
<evidence type="ECO:0000313" key="14">
    <source>
        <dbReference type="Ensembl" id="ENSMMSP00000012378.1"/>
    </source>
</evidence>
<dbReference type="SUPFAM" id="SSF47370">
    <property type="entry name" value="Bromodomain"/>
    <property type="match status" value="1"/>
</dbReference>
<evidence type="ECO:0000313" key="15">
    <source>
        <dbReference type="Proteomes" id="UP000694544"/>
    </source>
</evidence>
<dbReference type="Gene3D" id="1.20.920.10">
    <property type="entry name" value="Bromodomain-like"/>
    <property type="match status" value="1"/>
</dbReference>
<dbReference type="GeneTree" id="ENSGT00940000162129"/>
<keyword evidence="5 7" id="KW-0103">Bromodomain</keyword>
<feature type="compositionally biased region" description="Basic residues" evidence="9">
    <location>
        <begin position="482"/>
        <end position="494"/>
    </location>
</feature>
<evidence type="ECO:0000259" key="10">
    <source>
        <dbReference type="PROSITE" id="PS50014"/>
    </source>
</evidence>
<evidence type="ECO:0000256" key="2">
    <source>
        <dbReference type="ARBA" id="ARBA00022723"/>
    </source>
</evidence>
<evidence type="ECO:0000256" key="7">
    <source>
        <dbReference type="PROSITE-ProRule" id="PRU00035"/>
    </source>
</evidence>
<dbReference type="GO" id="GO:0005739">
    <property type="term" value="C:mitochondrion"/>
    <property type="evidence" value="ECO:0007669"/>
    <property type="project" value="Ensembl"/>
</dbReference>
<dbReference type="InterPro" id="IPR036427">
    <property type="entry name" value="Bromodomain-like_sf"/>
</dbReference>